<evidence type="ECO:0000256" key="5">
    <source>
        <dbReference type="ARBA" id="ARBA00023136"/>
    </source>
</evidence>
<organism evidence="9 10">
    <name type="scientific">Gracilibacillus dipsosauri</name>
    <dbReference type="NCBI Taxonomy" id="178340"/>
    <lineage>
        <taxon>Bacteria</taxon>
        <taxon>Bacillati</taxon>
        <taxon>Bacillota</taxon>
        <taxon>Bacilli</taxon>
        <taxon>Bacillales</taxon>
        <taxon>Bacillaceae</taxon>
        <taxon>Gracilibacillus</taxon>
    </lineage>
</organism>
<evidence type="ECO:0000313" key="10">
    <source>
        <dbReference type="Proteomes" id="UP000245624"/>
    </source>
</evidence>
<accession>A0A317L4M8</accession>
<feature type="coiled-coil region" evidence="8">
    <location>
        <begin position="98"/>
        <end position="132"/>
    </location>
</feature>
<keyword evidence="8" id="KW-1003">Cell membrane</keyword>
<comment type="similarity">
    <text evidence="8">Belongs to the EzrA family.</text>
</comment>
<dbReference type="AlphaFoldDB" id="A0A317L4M8"/>
<gene>
    <name evidence="8" type="primary">ezrA</name>
    <name evidence="9" type="ORF">DLJ74_01120</name>
</gene>
<dbReference type="GO" id="GO:0000917">
    <property type="term" value="P:division septum assembly"/>
    <property type="evidence" value="ECO:0007669"/>
    <property type="project" value="UniProtKB-KW"/>
</dbReference>
<keyword evidence="9" id="KW-0418">Kinase</keyword>
<dbReference type="GO" id="GO:0005886">
    <property type="term" value="C:plasma membrane"/>
    <property type="evidence" value="ECO:0007669"/>
    <property type="project" value="UniProtKB-SubCell"/>
</dbReference>
<keyword evidence="4 8" id="KW-0175">Coiled coil</keyword>
<keyword evidence="5 8" id="KW-0472">Membrane</keyword>
<keyword evidence="3 8" id="KW-1133">Transmembrane helix</keyword>
<feature type="coiled-coil region" evidence="8">
    <location>
        <begin position="376"/>
        <end position="424"/>
    </location>
</feature>
<dbReference type="Pfam" id="PF06160">
    <property type="entry name" value="EzrA"/>
    <property type="match status" value="1"/>
</dbReference>
<evidence type="ECO:0000256" key="8">
    <source>
        <dbReference type="HAMAP-Rule" id="MF_00728"/>
    </source>
</evidence>
<proteinExistence type="inferred from homology"/>
<name>A0A317L4M8_9BACI</name>
<dbReference type="GO" id="GO:0016301">
    <property type="term" value="F:kinase activity"/>
    <property type="evidence" value="ECO:0007669"/>
    <property type="project" value="UniProtKB-KW"/>
</dbReference>
<keyword evidence="7 8" id="KW-0131">Cell cycle</keyword>
<comment type="subcellular location">
    <subcellularLocation>
        <location evidence="8">Cell membrane</location>
        <topology evidence="8">Single-pass membrane protein</topology>
    </subcellularLocation>
    <text evidence="8">Colocalized with FtsZ to the nascent septal site.</text>
</comment>
<comment type="function">
    <text evidence="8">Negative regulator of FtsZ ring formation; modulates the frequency and position of FtsZ ring formation. Inhibits FtsZ ring formation at polar sites. Interacts either with FtsZ or with one of its binding partners to promote depolymerization.</text>
</comment>
<evidence type="ECO:0000256" key="6">
    <source>
        <dbReference type="ARBA" id="ARBA00023210"/>
    </source>
</evidence>
<feature type="topological domain" description="Extracellular" evidence="8">
    <location>
        <begin position="1"/>
        <end position="2"/>
    </location>
</feature>
<evidence type="ECO:0000256" key="4">
    <source>
        <dbReference type="ARBA" id="ARBA00023054"/>
    </source>
</evidence>
<keyword evidence="9" id="KW-0808">Transferase</keyword>
<keyword evidence="1 8" id="KW-0132">Cell division</keyword>
<evidence type="ECO:0000256" key="7">
    <source>
        <dbReference type="ARBA" id="ARBA00023306"/>
    </source>
</evidence>
<dbReference type="OrthoDB" id="1654473at2"/>
<evidence type="ECO:0000256" key="1">
    <source>
        <dbReference type="ARBA" id="ARBA00022618"/>
    </source>
</evidence>
<feature type="coiled-coil region" evidence="8">
    <location>
        <begin position="191"/>
        <end position="337"/>
    </location>
</feature>
<reference evidence="9 10" key="1">
    <citation type="submission" date="2018-05" db="EMBL/GenBank/DDBJ databases">
        <title>Genomic analysis of Gracilibacillus dipsosauri DD1 reveals novel features of a salt-tolerant amylase.</title>
        <authorList>
            <person name="Deutch C.E."/>
            <person name="Yang S."/>
        </authorList>
    </citation>
    <scope>NUCLEOTIDE SEQUENCE [LARGE SCALE GENOMIC DNA]</scope>
    <source>
        <strain evidence="9 10">DD1</strain>
    </source>
</reference>
<dbReference type="GO" id="GO:0000921">
    <property type="term" value="P:septin ring assembly"/>
    <property type="evidence" value="ECO:0007669"/>
    <property type="project" value="InterPro"/>
</dbReference>
<evidence type="ECO:0000313" key="9">
    <source>
        <dbReference type="EMBL" id="PWU70224.1"/>
    </source>
</evidence>
<keyword evidence="10" id="KW-1185">Reference proteome</keyword>
<dbReference type="HAMAP" id="MF_00728">
    <property type="entry name" value="EzrA"/>
    <property type="match status" value="1"/>
</dbReference>
<dbReference type="EMBL" id="QGTD01000002">
    <property type="protein sequence ID" value="PWU70224.1"/>
    <property type="molecule type" value="Genomic_DNA"/>
</dbReference>
<protein>
    <recommendedName>
        <fullName evidence="8">Septation ring formation regulator EzrA</fullName>
    </recommendedName>
</protein>
<sequence length="567" mass="67530">MEYLIGFILLIIALLILGLILRRKIYDHVDRLEEWKIDIMNRNVTEELSRVKKLNLLGETQQKFEAWKNNWDLIVTETLPDMEEDLMDVEEAANRFQIMTAKKRLQYIEEKLQSIEANIEEIFKDLNHLMDSEKYTRQQIEIVSPKLKELKKYLLHNRTQFGRAEIMFEATLTEMEKELQSFSELEEGGNYLAAQQKIDQIKEELEEIEQRISAFPSIYRKCRKEIPDQMNELIRDMEEMEAEGYRVEQFGFEKELKQYELVLKNSMRELEKAETAEINETLEQIEERLNEMELLLEQEEKSKSIVENQLPKAKQKTMELEENFLKMKEEVNELQQTYFIESSDLEMFLSVEKWLEKITNQFHQVEKDYEEQTSHHVEIKERLDLFEEEVDELEKAQIEFKEKVRDLRKDEIEAKDDIASIKQKLIQTNKRLDKSNIPGVPSSILNMLEEATEKCEFVIQHLQKHPLDMGKVQHALEEANKSVNNFVNQTNQILDKARLVEIAIQYGNRYRRKHPELASQLSEAEAMFRNYKYESAFELTIKALEQVDTNAMEKIEELDERYQEMLG</sequence>
<evidence type="ECO:0000256" key="3">
    <source>
        <dbReference type="ARBA" id="ARBA00022989"/>
    </source>
</evidence>
<dbReference type="InterPro" id="IPR010379">
    <property type="entry name" value="EzrA"/>
</dbReference>
<dbReference type="GO" id="GO:0005940">
    <property type="term" value="C:septin ring"/>
    <property type="evidence" value="ECO:0007669"/>
    <property type="project" value="InterPro"/>
</dbReference>
<dbReference type="RefSeq" id="WP_054861399.1">
    <property type="nucleotide sequence ID" value="NZ_JAJUIE010000022.1"/>
</dbReference>
<dbReference type="Proteomes" id="UP000245624">
    <property type="component" value="Unassembled WGS sequence"/>
</dbReference>
<evidence type="ECO:0000256" key="2">
    <source>
        <dbReference type="ARBA" id="ARBA00022692"/>
    </source>
</evidence>
<feature type="topological domain" description="Cytoplasmic" evidence="8">
    <location>
        <begin position="22"/>
        <end position="567"/>
    </location>
</feature>
<comment type="caution">
    <text evidence="9">The sequence shown here is derived from an EMBL/GenBank/DDBJ whole genome shotgun (WGS) entry which is preliminary data.</text>
</comment>
<keyword evidence="2 8" id="KW-0812">Transmembrane</keyword>
<keyword evidence="6 8" id="KW-0717">Septation</keyword>